<evidence type="ECO:0000313" key="3">
    <source>
        <dbReference type="EMBL" id="MBV7266682.1"/>
    </source>
</evidence>
<evidence type="ECO:0000256" key="1">
    <source>
        <dbReference type="SAM" id="MobiDB-lite"/>
    </source>
</evidence>
<protein>
    <recommendedName>
        <fullName evidence="5">Lipoprotein</fullName>
    </recommendedName>
</protein>
<evidence type="ECO:0000313" key="4">
    <source>
        <dbReference type="Proteomes" id="UP000699975"/>
    </source>
</evidence>
<feature type="compositionally biased region" description="Low complexity" evidence="1">
    <location>
        <begin position="31"/>
        <end position="41"/>
    </location>
</feature>
<keyword evidence="2" id="KW-0732">Signal</keyword>
<feature type="signal peptide" evidence="2">
    <location>
        <begin position="1"/>
        <end position="20"/>
    </location>
</feature>
<sequence length="212" mass="22419">MKAVYFHAAGAIALTFGIAACIPSVDIPTQTASTAPATSIPAPQPSPRPRPEQAPAPTPAPRAAPAPTPAPMPAAQEPEYTNYLDAPATNGTWTYVDEQSESLAIFGPNTANPALIIRCDKGSGNIGIARIVETSEASPRVMRIETETTERSMQADPIDSRRPMLAAILFAGDPLLDAMAITKGRFAVQTQGLPTLYVPAWVEVGRVIEDCR</sequence>
<proteinExistence type="predicted"/>
<evidence type="ECO:0008006" key="5">
    <source>
        <dbReference type="Google" id="ProtNLM"/>
    </source>
</evidence>
<keyword evidence="4" id="KW-1185">Reference proteome</keyword>
<feature type="chain" id="PRO_5045836670" description="Lipoprotein" evidence="2">
    <location>
        <begin position="21"/>
        <end position="212"/>
    </location>
</feature>
<dbReference type="Proteomes" id="UP000699975">
    <property type="component" value="Unassembled WGS sequence"/>
</dbReference>
<feature type="region of interest" description="Disordered" evidence="1">
    <location>
        <begin position="31"/>
        <end position="76"/>
    </location>
</feature>
<evidence type="ECO:0000256" key="2">
    <source>
        <dbReference type="SAM" id="SignalP"/>
    </source>
</evidence>
<reference evidence="3 4" key="1">
    <citation type="submission" date="2021-04" db="EMBL/GenBank/DDBJ databases">
        <authorList>
            <person name="Pira H."/>
            <person name="Risdian C."/>
            <person name="Wink J."/>
        </authorList>
    </citation>
    <scope>NUCLEOTIDE SEQUENCE [LARGE SCALE GENOMIC DNA]</scope>
    <source>
        <strain evidence="3 4">WH131</strain>
    </source>
</reference>
<organism evidence="3 4">
    <name type="scientific">Erythrobacter ani</name>
    <dbReference type="NCBI Taxonomy" id="2827235"/>
    <lineage>
        <taxon>Bacteria</taxon>
        <taxon>Pseudomonadati</taxon>
        <taxon>Pseudomonadota</taxon>
        <taxon>Alphaproteobacteria</taxon>
        <taxon>Sphingomonadales</taxon>
        <taxon>Erythrobacteraceae</taxon>
        <taxon>Erythrobacter/Porphyrobacter group</taxon>
        <taxon>Erythrobacter</taxon>
    </lineage>
</organism>
<accession>A0ABS6SNU0</accession>
<dbReference type="RefSeq" id="WP_218317248.1">
    <property type="nucleotide sequence ID" value="NZ_JAGSPB010000002.1"/>
</dbReference>
<dbReference type="EMBL" id="JAGSPB010000002">
    <property type="protein sequence ID" value="MBV7266682.1"/>
    <property type="molecule type" value="Genomic_DNA"/>
</dbReference>
<comment type="caution">
    <text evidence="3">The sequence shown here is derived from an EMBL/GenBank/DDBJ whole genome shotgun (WGS) entry which is preliminary data.</text>
</comment>
<feature type="compositionally biased region" description="Pro residues" evidence="1">
    <location>
        <begin position="42"/>
        <end position="72"/>
    </location>
</feature>
<name>A0ABS6SNU0_9SPHN</name>
<dbReference type="PROSITE" id="PS51257">
    <property type="entry name" value="PROKAR_LIPOPROTEIN"/>
    <property type="match status" value="1"/>
</dbReference>
<gene>
    <name evidence="3" type="ORF">KCG45_10875</name>
</gene>